<evidence type="ECO:0000313" key="4">
    <source>
        <dbReference type="Proteomes" id="UP000199614"/>
    </source>
</evidence>
<feature type="transmembrane region" description="Helical" evidence="2">
    <location>
        <begin position="44"/>
        <end position="64"/>
    </location>
</feature>
<evidence type="ECO:0000256" key="2">
    <source>
        <dbReference type="SAM" id="Phobius"/>
    </source>
</evidence>
<evidence type="ECO:0000313" key="3">
    <source>
        <dbReference type="EMBL" id="SFM71254.1"/>
    </source>
</evidence>
<protein>
    <recommendedName>
        <fullName evidence="5">MmpS family membrane protein</fullName>
    </recommendedName>
</protein>
<organism evidence="3 4">
    <name type="scientific">Pseudonocardia ammonioxydans</name>
    <dbReference type="NCBI Taxonomy" id="260086"/>
    <lineage>
        <taxon>Bacteria</taxon>
        <taxon>Bacillati</taxon>
        <taxon>Actinomycetota</taxon>
        <taxon>Actinomycetes</taxon>
        <taxon>Pseudonocardiales</taxon>
        <taxon>Pseudonocardiaceae</taxon>
        <taxon>Pseudonocardia</taxon>
    </lineage>
</organism>
<feature type="region of interest" description="Disordered" evidence="1">
    <location>
        <begin position="19"/>
        <end position="42"/>
    </location>
</feature>
<keyword evidence="2" id="KW-0472">Membrane</keyword>
<keyword evidence="2" id="KW-1133">Transmembrane helix</keyword>
<accession>A0A1I4T3C6</accession>
<dbReference type="Gene3D" id="2.60.40.2880">
    <property type="entry name" value="MmpS1-5, C-terminal soluble domain"/>
    <property type="match status" value="1"/>
</dbReference>
<keyword evidence="2" id="KW-0812">Transmembrane</keyword>
<dbReference type="Proteomes" id="UP000199614">
    <property type="component" value="Unassembled WGS sequence"/>
</dbReference>
<dbReference type="EMBL" id="FOUY01000002">
    <property type="protein sequence ID" value="SFM71254.1"/>
    <property type="molecule type" value="Genomic_DNA"/>
</dbReference>
<reference evidence="3 4" key="1">
    <citation type="submission" date="2016-10" db="EMBL/GenBank/DDBJ databases">
        <authorList>
            <person name="de Groot N.N."/>
        </authorList>
    </citation>
    <scope>NUCLEOTIDE SEQUENCE [LARGE SCALE GENOMIC DNA]</scope>
    <source>
        <strain evidence="3 4">CGMCC 4.1877</strain>
    </source>
</reference>
<name>A0A1I4T3C6_PSUAM</name>
<evidence type="ECO:0000256" key="1">
    <source>
        <dbReference type="SAM" id="MobiDB-lite"/>
    </source>
</evidence>
<evidence type="ECO:0008006" key="5">
    <source>
        <dbReference type="Google" id="ProtNLM"/>
    </source>
</evidence>
<proteinExistence type="predicted"/>
<dbReference type="AlphaFoldDB" id="A0A1I4T3C6"/>
<dbReference type="InterPro" id="IPR038468">
    <property type="entry name" value="MmpS_C"/>
</dbReference>
<sequence>MGGVGPGEDGDVERRWQAIRAGVDRRSVPAAPAPTPRRGRTRRAAGLVAVVAAFSVVSFLAGWMTGLSGHGALPPATTAVGAPQPVAAPAVTVTPPTGAAPTPAAPTPAAPAPETYTYVVDSNHPVRVSYIDSAGEKVHRDSLEAPWTLKVDTTEWGADTRPSLMVMGADHGDTFVSCTVTDGNGQVVAGDRKETSDPVVICSRR</sequence>
<dbReference type="RefSeq" id="WP_177238233.1">
    <property type="nucleotide sequence ID" value="NZ_FOUY01000002.1"/>
</dbReference>
<gene>
    <name evidence="3" type="ORF">SAMN05216207_100282</name>
</gene>
<keyword evidence="4" id="KW-1185">Reference proteome</keyword>